<protein>
    <recommendedName>
        <fullName evidence="4">Lipoprotein</fullName>
    </recommendedName>
</protein>
<evidence type="ECO:0000256" key="1">
    <source>
        <dbReference type="SAM" id="SignalP"/>
    </source>
</evidence>
<name>A0ABV0BH87_9HYPH</name>
<keyword evidence="1" id="KW-0732">Signal</keyword>
<dbReference type="RefSeq" id="WP_346336335.1">
    <property type="nucleotide sequence ID" value="NZ_JBBYXI010000002.1"/>
</dbReference>
<feature type="signal peptide" evidence="1">
    <location>
        <begin position="1"/>
        <end position="21"/>
    </location>
</feature>
<evidence type="ECO:0000313" key="2">
    <source>
        <dbReference type="EMBL" id="MEN3930328.1"/>
    </source>
</evidence>
<keyword evidence="3" id="KW-1185">Reference proteome</keyword>
<gene>
    <name evidence="2" type="ORF">WJT86_04535</name>
</gene>
<evidence type="ECO:0000313" key="3">
    <source>
        <dbReference type="Proteomes" id="UP001418637"/>
    </source>
</evidence>
<dbReference type="EMBL" id="JBBYXI010000002">
    <property type="protein sequence ID" value="MEN3930328.1"/>
    <property type="molecule type" value="Genomic_DNA"/>
</dbReference>
<reference evidence="2 3" key="1">
    <citation type="submission" date="2024-04" db="EMBL/GenBank/DDBJ databases">
        <title>A novel species isolated from cricket.</title>
        <authorList>
            <person name="Wang H.-C."/>
        </authorList>
    </citation>
    <scope>NUCLEOTIDE SEQUENCE [LARGE SCALE GENOMIC DNA]</scope>
    <source>
        <strain evidence="2 3">WL0021</strain>
    </source>
</reference>
<accession>A0ABV0BH87</accession>
<organism evidence="2 3">
    <name type="scientific">Hohaiivirga grylli</name>
    <dbReference type="NCBI Taxonomy" id="3133970"/>
    <lineage>
        <taxon>Bacteria</taxon>
        <taxon>Pseudomonadati</taxon>
        <taxon>Pseudomonadota</taxon>
        <taxon>Alphaproteobacteria</taxon>
        <taxon>Hyphomicrobiales</taxon>
        <taxon>Methylobacteriaceae</taxon>
        <taxon>Hohaiivirga</taxon>
    </lineage>
</organism>
<proteinExistence type="predicted"/>
<dbReference type="Proteomes" id="UP001418637">
    <property type="component" value="Unassembled WGS sequence"/>
</dbReference>
<evidence type="ECO:0008006" key="4">
    <source>
        <dbReference type="Google" id="ProtNLM"/>
    </source>
</evidence>
<comment type="caution">
    <text evidence="2">The sequence shown here is derived from an EMBL/GenBank/DDBJ whole genome shotgun (WGS) entry which is preliminary data.</text>
</comment>
<sequence length="174" mass="18985">MKSRIALSLSLAILLAACSQEQQLGISVSEAEQVIAAAARQHGSSFSITENGQTKRSAETMAEWLRSNPQPPVPSKNSIPKEGRGCEVLTGPTRFVNYVPPSVKAAIEATNSKPWALVRYDIDKMGHTYNIRPLRNSGYKEFADTALITVALWSYSGQSKAYGLKNCVGWLRAN</sequence>
<feature type="chain" id="PRO_5045098967" description="Lipoprotein" evidence="1">
    <location>
        <begin position="22"/>
        <end position="174"/>
    </location>
</feature>
<dbReference type="PROSITE" id="PS51257">
    <property type="entry name" value="PROKAR_LIPOPROTEIN"/>
    <property type="match status" value="1"/>
</dbReference>